<dbReference type="Proteomes" id="UP001057452">
    <property type="component" value="Chromosome 13"/>
</dbReference>
<evidence type="ECO:0000313" key="2">
    <source>
        <dbReference type="Proteomes" id="UP001057452"/>
    </source>
</evidence>
<proteinExistence type="predicted"/>
<reference evidence="1" key="1">
    <citation type="submission" date="2022-05" db="EMBL/GenBank/DDBJ databases">
        <title>Chromosome-level genome of Chaenocephalus aceratus.</title>
        <authorList>
            <person name="Park H."/>
        </authorList>
    </citation>
    <scope>NUCLEOTIDE SEQUENCE</scope>
    <source>
        <strain evidence="1">KU_202001</strain>
    </source>
</reference>
<protein>
    <submittedName>
        <fullName evidence="1">Uncharacterized protein</fullName>
    </submittedName>
</protein>
<sequence length="132" mass="14610">MAEERRRSKERNAAAADKAARKDVKRCLADGDEDLELESGAEDELFPETEPGPAASTKGQNNYNDIPNIAIASVRYGIGLRPTAALTDAGIITEDNTSQVIDKNKVKRAQEQLMRELGEEFEEKCREMGRLT</sequence>
<name>A0ACB9WQM9_CHAAC</name>
<keyword evidence="2" id="KW-1185">Reference proteome</keyword>
<comment type="caution">
    <text evidence="1">The sequence shown here is derived from an EMBL/GenBank/DDBJ whole genome shotgun (WGS) entry which is preliminary data.</text>
</comment>
<accession>A0ACB9WQM9</accession>
<gene>
    <name evidence="1" type="ORF">KUCAC02_006128</name>
</gene>
<dbReference type="EMBL" id="CM043797">
    <property type="protein sequence ID" value="KAI4816009.1"/>
    <property type="molecule type" value="Genomic_DNA"/>
</dbReference>
<organism evidence="1 2">
    <name type="scientific">Chaenocephalus aceratus</name>
    <name type="common">Blackfin icefish</name>
    <name type="synonym">Chaenichthys aceratus</name>
    <dbReference type="NCBI Taxonomy" id="36190"/>
    <lineage>
        <taxon>Eukaryota</taxon>
        <taxon>Metazoa</taxon>
        <taxon>Chordata</taxon>
        <taxon>Craniata</taxon>
        <taxon>Vertebrata</taxon>
        <taxon>Euteleostomi</taxon>
        <taxon>Actinopterygii</taxon>
        <taxon>Neopterygii</taxon>
        <taxon>Teleostei</taxon>
        <taxon>Neoteleostei</taxon>
        <taxon>Acanthomorphata</taxon>
        <taxon>Eupercaria</taxon>
        <taxon>Perciformes</taxon>
        <taxon>Notothenioidei</taxon>
        <taxon>Channichthyidae</taxon>
        <taxon>Chaenocephalus</taxon>
    </lineage>
</organism>
<evidence type="ECO:0000313" key="1">
    <source>
        <dbReference type="EMBL" id="KAI4816009.1"/>
    </source>
</evidence>